<accession>A0A1H9KK21</accession>
<dbReference type="PANTHER" id="PTHR28004">
    <property type="entry name" value="ZGC:162816-RELATED"/>
    <property type="match status" value="1"/>
</dbReference>
<sequence length="377" mass="41154">MNRPAPSAAERYAALAGALHKQRLPAALLCLERLEARAAQLLREAGDLPLRLLSSSLRCLPMLRHLLDLDPRWQGLLCHDPREAIWLAAQGLDDIVLSQPTLDPVQLRAIAHQATLGRRISLAIDDPLQIDAAEDAARELGCRLELMLDLHLGSPRAGQPQLSALREPTQAVRLAKRIGASNGLVHLRGVLAHRFAGDAQRLQPGLAGLAQRKRLERQQSLGIRRREAFLAALHDVGFEPELMLGALHPESGAERARGLTQLCVGDALLRGSNDELPPLLLALPVLRCAGDAQRVCHGGGLPLQVQLPGGVSLLRSVADGPVLRLDTGTRPTLGEPVFFSSQDTLALLERSEQLLVVREQQLVDRWPTYRGQQQLFL</sequence>
<dbReference type="EMBL" id="FOFS01000013">
    <property type="protein sequence ID" value="SEQ99494.1"/>
    <property type="molecule type" value="Genomic_DNA"/>
</dbReference>
<dbReference type="STRING" id="489703.SAMN04488038_113147"/>
<evidence type="ECO:0000313" key="2">
    <source>
        <dbReference type="EMBL" id="SEQ99494.1"/>
    </source>
</evidence>
<dbReference type="PANTHER" id="PTHR28004:SF2">
    <property type="entry name" value="D-SERINE DEHYDRATASE"/>
    <property type="match status" value="1"/>
</dbReference>
<dbReference type="InterPro" id="IPR051466">
    <property type="entry name" value="D-amino_acid_metab_enzyme"/>
</dbReference>
<dbReference type="Pfam" id="PF01168">
    <property type="entry name" value="Ala_racemase_N"/>
    <property type="match status" value="1"/>
</dbReference>
<feature type="domain" description="Alanine racemase N-terminal" evidence="1">
    <location>
        <begin position="74"/>
        <end position="201"/>
    </location>
</feature>
<dbReference type="InterPro" id="IPR001608">
    <property type="entry name" value="Ala_racemase_N"/>
</dbReference>
<dbReference type="GO" id="GO:0008721">
    <property type="term" value="F:D-serine ammonia-lyase activity"/>
    <property type="evidence" value="ECO:0007669"/>
    <property type="project" value="TreeGrafter"/>
</dbReference>
<dbReference type="Proteomes" id="UP000199233">
    <property type="component" value="Unassembled WGS sequence"/>
</dbReference>
<dbReference type="SUPFAM" id="SSF51419">
    <property type="entry name" value="PLP-binding barrel"/>
    <property type="match status" value="1"/>
</dbReference>
<dbReference type="OrthoDB" id="9811417at2"/>
<proteinExistence type="predicted"/>
<dbReference type="RefSeq" id="WP_093288738.1">
    <property type="nucleotide sequence ID" value="NZ_FOFS01000013.1"/>
</dbReference>
<organism evidence="2 3">
    <name type="scientific">Solimonas aquatica</name>
    <dbReference type="NCBI Taxonomy" id="489703"/>
    <lineage>
        <taxon>Bacteria</taxon>
        <taxon>Pseudomonadati</taxon>
        <taxon>Pseudomonadota</taxon>
        <taxon>Gammaproteobacteria</taxon>
        <taxon>Nevskiales</taxon>
        <taxon>Nevskiaceae</taxon>
        <taxon>Solimonas</taxon>
    </lineage>
</organism>
<reference evidence="2 3" key="1">
    <citation type="submission" date="2016-10" db="EMBL/GenBank/DDBJ databases">
        <authorList>
            <person name="de Groot N.N."/>
        </authorList>
    </citation>
    <scope>NUCLEOTIDE SEQUENCE [LARGE SCALE GENOMIC DNA]</scope>
    <source>
        <strain evidence="2 3">DSM 25927</strain>
    </source>
</reference>
<evidence type="ECO:0000259" key="1">
    <source>
        <dbReference type="Pfam" id="PF01168"/>
    </source>
</evidence>
<protein>
    <submittedName>
        <fullName evidence="2">D-serine deaminase, pyridoxal phosphate-dependent</fullName>
    </submittedName>
</protein>
<keyword evidence="3" id="KW-1185">Reference proteome</keyword>
<evidence type="ECO:0000313" key="3">
    <source>
        <dbReference type="Proteomes" id="UP000199233"/>
    </source>
</evidence>
<dbReference type="AlphaFoldDB" id="A0A1H9KK21"/>
<dbReference type="InterPro" id="IPR029066">
    <property type="entry name" value="PLP-binding_barrel"/>
</dbReference>
<name>A0A1H9KK21_9GAMM</name>
<gene>
    <name evidence="2" type="ORF">SAMN04488038_113147</name>
</gene>
<dbReference type="GO" id="GO:0036088">
    <property type="term" value="P:D-serine catabolic process"/>
    <property type="evidence" value="ECO:0007669"/>
    <property type="project" value="TreeGrafter"/>
</dbReference>
<dbReference type="Gene3D" id="3.20.20.10">
    <property type="entry name" value="Alanine racemase"/>
    <property type="match status" value="1"/>
</dbReference>